<organism evidence="1 2">
    <name type="scientific">Boletus edulis BED1</name>
    <dbReference type="NCBI Taxonomy" id="1328754"/>
    <lineage>
        <taxon>Eukaryota</taxon>
        <taxon>Fungi</taxon>
        <taxon>Dikarya</taxon>
        <taxon>Basidiomycota</taxon>
        <taxon>Agaricomycotina</taxon>
        <taxon>Agaricomycetes</taxon>
        <taxon>Agaricomycetidae</taxon>
        <taxon>Boletales</taxon>
        <taxon>Boletineae</taxon>
        <taxon>Boletaceae</taxon>
        <taxon>Boletoideae</taxon>
        <taxon>Boletus</taxon>
    </lineage>
</organism>
<protein>
    <submittedName>
        <fullName evidence="1">Uncharacterized protein</fullName>
    </submittedName>
</protein>
<gene>
    <name evidence="1" type="ORF">L210DRAFT_3586944</name>
</gene>
<accession>A0AAD4G5L2</accession>
<dbReference type="EMBL" id="WHUW01000343">
    <property type="protein sequence ID" value="KAF8415313.1"/>
    <property type="molecule type" value="Genomic_DNA"/>
</dbReference>
<sequence>MLFGVQTCVPPIENNWMLCGMYTAVHVAFSYSLADPSRSQDVTVSYFNSPPNKASGPTRRL</sequence>
<evidence type="ECO:0000313" key="1">
    <source>
        <dbReference type="EMBL" id="KAF8415313.1"/>
    </source>
</evidence>
<comment type="caution">
    <text evidence="1">The sequence shown here is derived from an EMBL/GenBank/DDBJ whole genome shotgun (WGS) entry which is preliminary data.</text>
</comment>
<reference evidence="1" key="1">
    <citation type="submission" date="2019-10" db="EMBL/GenBank/DDBJ databases">
        <authorList>
            <consortium name="DOE Joint Genome Institute"/>
            <person name="Kuo A."/>
            <person name="Miyauchi S."/>
            <person name="Kiss E."/>
            <person name="Drula E."/>
            <person name="Kohler A."/>
            <person name="Sanchez-Garcia M."/>
            <person name="Andreopoulos B."/>
            <person name="Barry K.W."/>
            <person name="Bonito G."/>
            <person name="Buee M."/>
            <person name="Carver A."/>
            <person name="Chen C."/>
            <person name="Cichocki N."/>
            <person name="Clum A."/>
            <person name="Culley D."/>
            <person name="Crous P.W."/>
            <person name="Fauchery L."/>
            <person name="Girlanda M."/>
            <person name="Hayes R."/>
            <person name="Keri Z."/>
            <person name="LaButti K."/>
            <person name="Lipzen A."/>
            <person name="Lombard V."/>
            <person name="Magnuson J."/>
            <person name="Maillard F."/>
            <person name="Morin E."/>
            <person name="Murat C."/>
            <person name="Nolan M."/>
            <person name="Ohm R."/>
            <person name="Pangilinan J."/>
            <person name="Pereira M."/>
            <person name="Perotto S."/>
            <person name="Peter M."/>
            <person name="Riley R."/>
            <person name="Sitrit Y."/>
            <person name="Stielow B."/>
            <person name="Szollosi G."/>
            <person name="Zifcakova L."/>
            <person name="Stursova M."/>
            <person name="Spatafora J.W."/>
            <person name="Tedersoo L."/>
            <person name="Vaario L.-M."/>
            <person name="Yamada A."/>
            <person name="Yan M."/>
            <person name="Wang P."/>
            <person name="Xu J."/>
            <person name="Bruns T."/>
            <person name="Baldrian P."/>
            <person name="Vilgalys R."/>
            <person name="Henrissat B."/>
            <person name="Grigoriev I.V."/>
            <person name="Hibbett D."/>
            <person name="Nagy L.G."/>
            <person name="Martin F.M."/>
        </authorList>
    </citation>
    <scope>NUCLEOTIDE SEQUENCE</scope>
    <source>
        <strain evidence="1">BED1</strain>
    </source>
</reference>
<proteinExistence type="predicted"/>
<keyword evidence="2" id="KW-1185">Reference proteome</keyword>
<dbReference type="AlphaFoldDB" id="A0AAD4G5L2"/>
<evidence type="ECO:0000313" key="2">
    <source>
        <dbReference type="Proteomes" id="UP001194468"/>
    </source>
</evidence>
<name>A0AAD4G5L2_BOLED</name>
<reference evidence="1" key="2">
    <citation type="journal article" date="2020" name="Nat. Commun.">
        <title>Large-scale genome sequencing of mycorrhizal fungi provides insights into the early evolution of symbiotic traits.</title>
        <authorList>
            <person name="Miyauchi S."/>
            <person name="Kiss E."/>
            <person name="Kuo A."/>
            <person name="Drula E."/>
            <person name="Kohler A."/>
            <person name="Sanchez-Garcia M."/>
            <person name="Morin E."/>
            <person name="Andreopoulos B."/>
            <person name="Barry K.W."/>
            <person name="Bonito G."/>
            <person name="Buee M."/>
            <person name="Carver A."/>
            <person name="Chen C."/>
            <person name="Cichocki N."/>
            <person name="Clum A."/>
            <person name="Culley D."/>
            <person name="Crous P.W."/>
            <person name="Fauchery L."/>
            <person name="Girlanda M."/>
            <person name="Hayes R.D."/>
            <person name="Keri Z."/>
            <person name="LaButti K."/>
            <person name="Lipzen A."/>
            <person name="Lombard V."/>
            <person name="Magnuson J."/>
            <person name="Maillard F."/>
            <person name="Murat C."/>
            <person name="Nolan M."/>
            <person name="Ohm R.A."/>
            <person name="Pangilinan J."/>
            <person name="Pereira M.F."/>
            <person name="Perotto S."/>
            <person name="Peter M."/>
            <person name="Pfister S."/>
            <person name="Riley R."/>
            <person name="Sitrit Y."/>
            <person name="Stielow J.B."/>
            <person name="Szollosi G."/>
            <person name="Zifcakova L."/>
            <person name="Stursova M."/>
            <person name="Spatafora J.W."/>
            <person name="Tedersoo L."/>
            <person name="Vaario L.M."/>
            <person name="Yamada A."/>
            <person name="Yan M."/>
            <person name="Wang P."/>
            <person name="Xu J."/>
            <person name="Bruns T."/>
            <person name="Baldrian P."/>
            <person name="Vilgalys R."/>
            <person name="Dunand C."/>
            <person name="Henrissat B."/>
            <person name="Grigoriev I.V."/>
            <person name="Hibbett D."/>
            <person name="Nagy L.G."/>
            <person name="Martin F.M."/>
        </authorList>
    </citation>
    <scope>NUCLEOTIDE SEQUENCE</scope>
    <source>
        <strain evidence="1">BED1</strain>
    </source>
</reference>
<dbReference type="Proteomes" id="UP001194468">
    <property type="component" value="Unassembled WGS sequence"/>
</dbReference>